<protein>
    <submittedName>
        <fullName evidence="1">Uncharacterized protein</fullName>
    </submittedName>
</protein>
<reference evidence="1" key="2">
    <citation type="submission" date="2012-06" db="EMBL/GenBank/DDBJ databases">
        <authorList>
            <person name="Yu Y."/>
            <person name="Currie J."/>
            <person name="Lomeli R."/>
            <person name="Angelova A."/>
            <person name="Collura K."/>
            <person name="Wissotski M."/>
            <person name="Campos D."/>
            <person name="Kudrna D."/>
            <person name="Golser W."/>
            <person name="Ashely E."/>
            <person name="Descour A."/>
            <person name="Fernandes J."/>
            <person name="Soderlund C."/>
            <person name="Walbot V."/>
        </authorList>
    </citation>
    <scope>NUCLEOTIDE SEQUENCE</scope>
    <source>
        <strain evidence="1">B73</strain>
    </source>
</reference>
<name>B7ZZH3_MAIZE</name>
<sequence>MRTCSFLLTITEVSNSRCLPDIKPSFAASSSFTVSMTNGCLEPLLIVVVLSRRPATMFSIPYPRSFLTTKSLAMLVPNNKSNSVSVW</sequence>
<evidence type="ECO:0000313" key="1">
    <source>
        <dbReference type="EMBL" id="ACL53322.1"/>
    </source>
</evidence>
<dbReference type="AlphaFoldDB" id="B7ZZH3"/>
<proteinExistence type="evidence at transcript level"/>
<dbReference type="EMBL" id="BT054715">
    <property type="protein sequence ID" value="ACL53322.1"/>
    <property type="molecule type" value="mRNA"/>
</dbReference>
<reference evidence="1" key="1">
    <citation type="journal article" date="2009" name="PLoS Genet.">
        <title>Sequencing, mapping, and analysis of 27,455 maize full-length cDNAs.</title>
        <authorList>
            <person name="Soderlund C."/>
            <person name="Descour A."/>
            <person name="Kudrna D."/>
            <person name="Bomhoff M."/>
            <person name="Boyd L."/>
            <person name="Currie J."/>
            <person name="Angelova A."/>
            <person name="Collura K."/>
            <person name="Wissotski M."/>
            <person name="Ashley E."/>
            <person name="Morrow D."/>
            <person name="Fernandes J."/>
            <person name="Walbot V."/>
            <person name="Yu Y."/>
        </authorList>
    </citation>
    <scope>NUCLEOTIDE SEQUENCE</scope>
    <source>
        <strain evidence="1">B73</strain>
    </source>
</reference>
<organism evidence="1">
    <name type="scientific">Zea mays</name>
    <name type="common">Maize</name>
    <dbReference type="NCBI Taxonomy" id="4577"/>
    <lineage>
        <taxon>Eukaryota</taxon>
        <taxon>Viridiplantae</taxon>
        <taxon>Streptophyta</taxon>
        <taxon>Embryophyta</taxon>
        <taxon>Tracheophyta</taxon>
        <taxon>Spermatophyta</taxon>
        <taxon>Magnoliopsida</taxon>
        <taxon>Liliopsida</taxon>
        <taxon>Poales</taxon>
        <taxon>Poaceae</taxon>
        <taxon>PACMAD clade</taxon>
        <taxon>Panicoideae</taxon>
        <taxon>Andropogonodae</taxon>
        <taxon>Andropogoneae</taxon>
        <taxon>Tripsacinae</taxon>
        <taxon>Zea</taxon>
    </lineage>
</organism>
<accession>B7ZZH3</accession>